<feature type="region of interest" description="Disordered" evidence="1">
    <location>
        <begin position="152"/>
        <end position="175"/>
    </location>
</feature>
<evidence type="ECO:0000256" key="1">
    <source>
        <dbReference type="SAM" id="MobiDB-lite"/>
    </source>
</evidence>
<protein>
    <submittedName>
        <fullName evidence="3">Uncharacterized protein</fullName>
    </submittedName>
</protein>
<dbReference type="EMBL" id="LGUT01001707">
    <property type="protein sequence ID" value="KOG88402.1"/>
    <property type="molecule type" value="Genomic_DNA"/>
</dbReference>
<comment type="caution">
    <text evidence="3">The sequence shown here is derived from an EMBL/GenBank/DDBJ whole genome shotgun (WGS) entry which is preliminary data.</text>
</comment>
<evidence type="ECO:0000256" key="2">
    <source>
        <dbReference type="SAM" id="Phobius"/>
    </source>
</evidence>
<feature type="transmembrane region" description="Helical" evidence="2">
    <location>
        <begin position="28"/>
        <end position="48"/>
    </location>
</feature>
<keyword evidence="2" id="KW-1133">Transmembrane helix</keyword>
<keyword evidence="4" id="KW-1185">Reference proteome</keyword>
<reference evidence="3 4" key="1">
    <citation type="submission" date="2015-07" db="EMBL/GenBank/DDBJ databases">
        <authorList>
            <person name="Ju K.-S."/>
            <person name="Doroghazi J.R."/>
            <person name="Metcalf W.W."/>
        </authorList>
    </citation>
    <scope>NUCLEOTIDE SEQUENCE [LARGE SCALE GENOMIC DNA]</scope>
    <source>
        <strain evidence="3 4">NRRL B-3589</strain>
    </source>
</reference>
<gene>
    <name evidence="3" type="ORF">ADK38_19990</name>
</gene>
<organism evidence="3 4">
    <name type="scientific">Streptomyces varsoviensis</name>
    <dbReference type="NCBI Taxonomy" id="67373"/>
    <lineage>
        <taxon>Bacteria</taxon>
        <taxon>Bacillati</taxon>
        <taxon>Actinomycetota</taxon>
        <taxon>Actinomycetes</taxon>
        <taxon>Kitasatosporales</taxon>
        <taxon>Streptomycetaceae</taxon>
        <taxon>Streptomyces</taxon>
    </lineage>
</organism>
<proteinExistence type="predicted"/>
<evidence type="ECO:0000313" key="4">
    <source>
        <dbReference type="Proteomes" id="UP000037020"/>
    </source>
</evidence>
<accession>A0ABR5J4W5</accession>
<name>A0ABR5J4W5_9ACTN</name>
<dbReference type="Proteomes" id="UP000037020">
    <property type="component" value="Unassembled WGS sequence"/>
</dbReference>
<sequence length="208" mass="22302">MPTTARLPSPEDSATTAPPVRGSWRGPLIAVLIALVLMGLLVMLARACESMKGGPVRSKTAYEEHVAATKGAGMRTVSQLRPAPRLAGALPGASLESTADVEGSTSCVDDFGADSDGVTRGQPIYYWKLEFDSRRDYLTAVHNLREEWERRELTVKESPGPAAGRPGQGLPAISTTDEHGVDVMFGPDRYSGAPIVWAEGDCVRHTDR</sequence>
<keyword evidence="2" id="KW-0472">Membrane</keyword>
<evidence type="ECO:0000313" key="3">
    <source>
        <dbReference type="EMBL" id="KOG88402.1"/>
    </source>
</evidence>
<feature type="region of interest" description="Disordered" evidence="1">
    <location>
        <begin position="1"/>
        <end position="20"/>
    </location>
</feature>
<keyword evidence="2" id="KW-0812">Transmembrane</keyword>